<evidence type="ECO:0000256" key="5">
    <source>
        <dbReference type="SAM" id="Phobius"/>
    </source>
</evidence>
<feature type="transmembrane region" description="Helical" evidence="5">
    <location>
        <begin position="134"/>
        <end position="151"/>
    </location>
</feature>
<name>D9PJJ0_9ZZZZ</name>
<evidence type="ECO:0000256" key="4">
    <source>
        <dbReference type="ARBA" id="ARBA00023136"/>
    </source>
</evidence>
<dbReference type="GO" id="GO:0016765">
    <property type="term" value="F:transferase activity, transferring alkyl or aryl (other than methyl) groups"/>
    <property type="evidence" value="ECO:0007669"/>
    <property type="project" value="InterPro"/>
</dbReference>
<protein>
    <submittedName>
        <fullName evidence="6">Phosphoribose diphosphate:decaprenyl-phosphate phosphoribosyltransferase</fullName>
    </submittedName>
</protein>
<proteinExistence type="predicted"/>
<feature type="transmembrane region" description="Helical" evidence="5">
    <location>
        <begin position="266"/>
        <end position="284"/>
    </location>
</feature>
<keyword evidence="6" id="KW-0328">Glycosyltransferase</keyword>
<reference evidence="6" key="2">
    <citation type="journal article" date="2011" name="Microb. Ecol.">
        <title>Taxonomic and Functional Metagenomic Profiling of the Microbial Community in the Anoxic Sediment of a Sub-saline Shallow Lake (Laguna de Carrizo, Central Spain).</title>
        <authorList>
            <person name="Ferrer M."/>
            <person name="Guazzaroni M.E."/>
            <person name="Richter M."/>
            <person name="Garcia-Salamanca A."/>
            <person name="Yarza P."/>
            <person name="Suarez-Suarez A."/>
            <person name="Solano J."/>
            <person name="Alcaide M."/>
            <person name="van Dillewijn P."/>
            <person name="Molina-Henares M.A."/>
            <person name="Lopez-Cortes N."/>
            <person name="Al-Ramahi Y."/>
            <person name="Guerrero C."/>
            <person name="Acosta A."/>
            <person name="de Eugenio L.I."/>
            <person name="Martinez V."/>
            <person name="Marques S."/>
            <person name="Rojo F."/>
            <person name="Santero E."/>
            <person name="Genilloud O."/>
            <person name="Perez-Perez J."/>
            <person name="Rossello-Mora R."/>
            <person name="Ramos J.L."/>
        </authorList>
    </citation>
    <scope>NUCLEOTIDE SEQUENCE</scope>
</reference>
<feature type="transmembrane region" description="Helical" evidence="5">
    <location>
        <begin position="81"/>
        <end position="100"/>
    </location>
</feature>
<dbReference type="EMBL" id="ADZX01000524">
    <property type="protein sequence ID" value="EFK96275.1"/>
    <property type="molecule type" value="Genomic_DNA"/>
</dbReference>
<feature type="non-terminal residue" evidence="6">
    <location>
        <position position="1"/>
    </location>
</feature>
<feature type="transmembrane region" description="Helical" evidence="5">
    <location>
        <begin position="54"/>
        <end position="75"/>
    </location>
</feature>
<feature type="transmembrane region" description="Helical" evidence="5">
    <location>
        <begin position="12"/>
        <end position="33"/>
    </location>
</feature>
<evidence type="ECO:0000256" key="2">
    <source>
        <dbReference type="ARBA" id="ARBA00022692"/>
    </source>
</evidence>
<accession>D9PJJ0</accession>
<evidence type="ECO:0000256" key="1">
    <source>
        <dbReference type="ARBA" id="ARBA00004141"/>
    </source>
</evidence>
<dbReference type="InterPro" id="IPR044878">
    <property type="entry name" value="UbiA_sf"/>
</dbReference>
<keyword evidence="3 5" id="KW-1133">Transmembrane helix</keyword>
<dbReference type="CDD" id="cd13963">
    <property type="entry name" value="PT_UbiA_2"/>
    <property type="match status" value="1"/>
</dbReference>
<evidence type="ECO:0000313" key="6">
    <source>
        <dbReference type="EMBL" id="EFK96275.1"/>
    </source>
</evidence>
<evidence type="ECO:0000256" key="3">
    <source>
        <dbReference type="ARBA" id="ARBA00022989"/>
    </source>
</evidence>
<dbReference type="InterPro" id="IPR000537">
    <property type="entry name" value="UbiA_prenyltransferase"/>
</dbReference>
<sequence length="287" mass="31911">IVFQGQFFDLEVFLKGFYAFVFFCVIASGVYLINDIRDAEKDRMHPVKKNRPIAAGKISVHFATAVAIIAFAGFIPLSFIVIGRHFGMILCVYVLLQIAYTLKLKDVIIVDALTISIGFILRAFAGALAIPLSISSWLVLAIIGVSLLLAFGKRRAERTLLVAQGISKESTRTILKHYPENLLDSMISMSASFSIITYSLFAFQSSSDETIKSTLTKFLPSILAGPRLLMLTIPIVIYCVGRYLYIIYEKKEGESPERVLLSDKPFLFSVVLWTVVVLLITNIIPSL</sequence>
<feature type="transmembrane region" description="Helical" evidence="5">
    <location>
        <begin position="223"/>
        <end position="245"/>
    </location>
</feature>
<keyword evidence="4 5" id="KW-0472">Membrane</keyword>
<feature type="transmembrane region" description="Helical" evidence="5">
    <location>
        <begin position="182"/>
        <end position="203"/>
    </location>
</feature>
<dbReference type="GO" id="GO:0016020">
    <property type="term" value="C:membrane"/>
    <property type="evidence" value="ECO:0007669"/>
    <property type="project" value="UniProtKB-SubCell"/>
</dbReference>
<dbReference type="Pfam" id="PF01040">
    <property type="entry name" value="UbiA"/>
    <property type="match status" value="1"/>
</dbReference>
<dbReference type="Gene3D" id="1.10.357.140">
    <property type="entry name" value="UbiA prenyltransferase"/>
    <property type="match status" value="1"/>
</dbReference>
<dbReference type="AlphaFoldDB" id="D9PJJ0"/>
<dbReference type="GO" id="GO:0016757">
    <property type="term" value="F:glycosyltransferase activity"/>
    <property type="evidence" value="ECO:0007669"/>
    <property type="project" value="UniProtKB-KW"/>
</dbReference>
<keyword evidence="6" id="KW-0808">Transferase</keyword>
<organism evidence="6">
    <name type="scientific">sediment metagenome</name>
    <dbReference type="NCBI Taxonomy" id="749907"/>
    <lineage>
        <taxon>unclassified sequences</taxon>
        <taxon>metagenomes</taxon>
        <taxon>ecological metagenomes</taxon>
    </lineage>
</organism>
<feature type="transmembrane region" description="Helical" evidence="5">
    <location>
        <begin position="107"/>
        <end position="128"/>
    </location>
</feature>
<reference evidence="6" key="1">
    <citation type="submission" date="2010-07" db="EMBL/GenBank/DDBJ databases">
        <authorList>
            <consortium name="CONSOLIDER consortium CSD2007-00005"/>
            <person name="Guazzaroni M.-E."/>
            <person name="Richter M."/>
            <person name="Garcia-Salamanca A."/>
            <person name="Yarza P."/>
            <person name="Ferrer M."/>
        </authorList>
    </citation>
    <scope>NUCLEOTIDE SEQUENCE</scope>
</reference>
<comment type="subcellular location">
    <subcellularLocation>
        <location evidence="1">Membrane</location>
        <topology evidence="1">Multi-pass membrane protein</topology>
    </subcellularLocation>
</comment>
<gene>
    <name evidence="6" type="ORF">LDC_1699</name>
</gene>
<keyword evidence="2 5" id="KW-0812">Transmembrane</keyword>
<comment type="caution">
    <text evidence="6">The sequence shown here is derived from an EMBL/GenBank/DDBJ whole genome shotgun (WGS) entry which is preliminary data.</text>
</comment>